<protein>
    <submittedName>
        <fullName evidence="2">Uncharacterized protein</fullName>
    </submittedName>
</protein>
<gene>
    <name evidence="1" type="ORF">LITE_LOCUS5615</name>
    <name evidence="2" type="ORF">LITE_LOCUS5625</name>
</gene>
<evidence type="ECO:0000313" key="2">
    <source>
        <dbReference type="EMBL" id="CAI0387829.1"/>
    </source>
</evidence>
<accession>A0AAV0HSB8</accession>
<sequence>MTPMFASCNCPQMAGLMRGLSHWEDRPEFKFAPSLQAEAANQGWREFLAIRRQSIGPFGQQPKCIITVRASLV</sequence>
<proteinExistence type="predicted"/>
<dbReference type="AlphaFoldDB" id="A0AAV0HSB8"/>
<dbReference type="EMBL" id="CAMGYJ010000002">
    <property type="protein sequence ID" value="CAI0387802.1"/>
    <property type="molecule type" value="Genomic_DNA"/>
</dbReference>
<name>A0AAV0HSB8_9ROSI</name>
<evidence type="ECO:0000313" key="1">
    <source>
        <dbReference type="EMBL" id="CAI0387802.1"/>
    </source>
</evidence>
<evidence type="ECO:0000313" key="3">
    <source>
        <dbReference type="Proteomes" id="UP001154282"/>
    </source>
</evidence>
<dbReference type="Proteomes" id="UP001154282">
    <property type="component" value="Unassembled WGS sequence"/>
</dbReference>
<organism evidence="2 3">
    <name type="scientific">Linum tenue</name>
    <dbReference type="NCBI Taxonomy" id="586396"/>
    <lineage>
        <taxon>Eukaryota</taxon>
        <taxon>Viridiplantae</taxon>
        <taxon>Streptophyta</taxon>
        <taxon>Embryophyta</taxon>
        <taxon>Tracheophyta</taxon>
        <taxon>Spermatophyta</taxon>
        <taxon>Magnoliopsida</taxon>
        <taxon>eudicotyledons</taxon>
        <taxon>Gunneridae</taxon>
        <taxon>Pentapetalae</taxon>
        <taxon>rosids</taxon>
        <taxon>fabids</taxon>
        <taxon>Malpighiales</taxon>
        <taxon>Linaceae</taxon>
        <taxon>Linum</taxon>
    </lineage>
</organism>
<reference evidence="2" key="1">
    <citation type="submission" date="2022-08" db="EMBL/GenBank/DDBJ databases">
        <authorList>
            <person name="Gutierrez-Valencia J."/>
        </authorList>
    </citation>
    <scope>NUCLEOTIDE SEQUENCE</scope>
</reference>
<dbReference type="EMBL" id="CAMGYJ010000002">
    <property type="protein sequence ID" value="CAI0387829.1"/>
    <property type="molecule type" value="Genomic_DNA"/>
</dbReference>
<comment type="caution">
    <text evidence="2">The sequence shown here is derived from an EMBL/GenBank/DDBJ whole genome shotgun (WGS) entry which is preliminary data.</text>
</comment>
<keyword evidence="3" id="KW-1185">Reference proteome</keyword>